<dbReference type="EMBL" id="LR130759">
    <property type="protein sequence ID" value="VDM88644.1"/>
    <property type="molecule type" value="Genomic_DNA"/>
</dbReference>
<protein>
    <submittedName>
        <fullName evidence="2">Uncharacterized protein</fullName>
    </submittedName>
</protein>
<dbReference type="KEGG" id="mbai:MB901379_02207"/>
<dbReference type="OrthoDB" id="4753348at2"/>
<proteinExistence type="predicted"/>
<keyword evidence="1" id="KW-0472">Membrane</keyword>
<reference evidence="3" key="1">
    <citation type="submission" date="2018-02" db="EMBL/GenBank/DDBJ databases">
        <authorList>
            <person name="Seth-Smith MB H."/>
            <person name="Seth-Smith H."/>
        </authorList>
    </citation>
    <scope>NUCLEOTIDE SEQUENCE [LARGE SCALE GENOMIC DNA]</scope>
</reference>
<dbReference type="RefSeq" id="WP_158016663.1">
    <property type="nucleotide sequence ID" value="NZ_CBCSKE010000001.1"/>
</dbReference>
<dbReference type="Proteomes" id="UP000269998">
    <property type="component" value="Chromosome"/>
</dbReference>
<keyword evidence="3" id="KW-1185">Reference proteome</keyword>
<feature type="transmembrane region" description="Helical" evidence="1">
    <location>
        <begin position="30"/>
        <end position="48"/>
    </location>
</feature>
<keyword evidence="1" id="KW-1133">Transmembrane helix</keyword>
<gene>
    <name evidence="2" type="ORF">MB901379_02207</name>
</gene>
<evidence type="ECO:0000313" key="2">
    <source>
        <dbReference type="EMBL" id="VDM88644.1"/>
    </source>
</evidence>
<evidence type="ECO:0000313" key="3">
    <source>
        <dbReference type="Proteomes" id="UP000269998"/>
    </source>
</evidence>
<organism evidence="2 3">
    <name type="scientific">Mycobacterium basiliense</name>
    <dbReference type="NCBI Taxonomy" id="2094119"/>
    <lineage>
        <taxon>Bacteria</taxon>
        <taxon>Bacillati</taxon>
        <taxon>Actinomycetota</taxon>
        <taxon>Actinomycetes</taxon>
        <taxon>Mycobacteriales</taxon>
        <taxon>Mycobacteriaceae</taxon>
        <taxon>Mycobacterium</taxon>
    </lineage>
</organism>
<accession>A0A447GDY8</accession>
<sequence length="76" mass="7788">MTTPGRFRVFAEPNNGDVLIAGVPWPRHKLFAVIAGVLTLALLGVVTTSAAPSVLGATAIAIGVAVVLKVLGQVQR</sequence>
<name>A0A447GDY8_9MYCO</name>
<feature type="transmembrane region" description="Helical" evidence="1">
    <location>
        <begin position="54"/>
        <end position="72"/>
    </location>
</feature>
<keyword evidence="1" id="KW-0812">Transmembrane</keyword>
<dbReference type="AlphaFoldDB" id="A0A447GDY8"/>
<evidence type="ECO:0000256" key="1">
    <source>
        <dbReference type="SAM" id="Phobius"/>
    </source>
</evidence>